<gene>
    <name evidence="4" type="ORF">BKP35_12590</name>
</gene>
<dbReference type="InterPro" id="IPR009057">
    <property type="entry name" value="Homeodomain-like_sf"/>
</dbReference>
<evidence type="ECO:0000313" key="5">
    <source>
        <dbReference type="Proteomes" id="UP000180098"/>
    </source>
</evidence>
<dbReference type="PROSITE" id="PS01081">
    <property type="entry name" value="HTH_TETR_1"/>
    <property type="match status" value="1"/>
</dbReference>
<keyword evidence="5" id="KW-1185">Reference proteome</keyword>
<dbReference type="Pfam" id="PF00440">
    <property type="entry name" value="TetR_N"/>
    <property type="match status" value="1"/>
</dbReference>
<name>A0A1S2LF45_9BACI</name>
<keyword evidence="1 2" id="KW-0238">DNA-binding</keyword>
<dbReference type="InterPro" id="IPR036271">
    <property type="entry name" value="Tet_transcr_reg_TetR-rel_C_sf"/>
</dbReference>
<dbReference type="PROSITE" id="PS50977">
    <property type="entry name" value="HTH_TETR_2"/>
    <property type="match status" value="1"/>
</dbReference>
<dbReference type="NCBIfam" id="NF037937">
    <property type="entry name" value="septum_RefZ"/>
    <property type="match status" value="1"/>
</dbReference>
<dbReference type="SUPFAM" id="SSF48498">
    <property type="entry name" value="Tetracyclin repressor-like, C-terminal domain"/>
    <property type="match status" value="1"/>
</dbReference>
<dbReference type="OrthoDB" id="9789566at2"/>
<accession>A0A1S2LF45</accession>
<comment type="caution">
    <text evidence="4">The sequence shown here is derived from an EMBL/GenBank/DDBJ whole genome shotgun (WGS) entry which is preliminary data.</text>
</comment>
<dbReference type="PANTHER" id="PTHR30055:SF199">
    <property type="entry name" value="HTH-TYPE TRANSCRIPTIONAL REGULATOR YTTP-RELATED"/>
    <property type="match status" value="1"/>
</dbReference>
<evidence type="ECO:0000256" key="2">
    <source>
        <dbReference type="PROSITE-ProRule" id="PRU00335"/>
    </source>
</evidence>
<feature type="DNA-binding region" description="H-T-H motif" evidence="2">
    <location>
        <begin position="17"/>
        <end position="36"/>
    </location>
</feature>
<dbReference type="InterPro" id="IPR023772">
    <property type="entry name" value="DNA-bd_HTH_TetR-type_CS"/>
</dbReference>
<dbReference type="GO" id="GO:0000976">
    <property type="term" value="F:transcription cis-regulatory region binding"/>
    <property type="evidence" value="ECO:0007669"/>
    <property type="project" value="TreeGrafter"/>
</dbReference>
<dbReference type="SUPFAM" id="SSF46689">
    <property type="entry name" value="Homeodomain-like"/>
    <property type="match status" value="1"/>
</dbReference>
<evidence type="ECO:0000313" key="4">
    <source>
        <dbReference type="EMBL" id="OIJ11011.1"/>
    </source>
</evidence>
<dbReference type="InterPro" id="IPR001647">
    <property type="entry name" value="HTH_TetR"/>
</dbReference>
<dbReference type="GO" id="GO:0003700">
    <property type="term" value="F:DNA-binding transcription factor activity"/>
    <property type="evidence" value="ECO:0007669"/>
    <property type="project" value="TreeGrafter"/>
</dbReference>
<proteinExistence type="predicted"/>
<dbReference type="EMBL" id="MLQQ01000035">
    <property type="protein sequence ID" value="OIJ11011.1"/>
    <property type="molecule type" value="Genomic_DNA"/>
</dbReference>
<reference evidence="4 5" key="1">
    <citation type="submission" date="2016-10" db="EMBL/GenBank/DDBJ databases">
        <title>Draft genome sequences of four alkaliphilic bacteria belonging to the Anaerobacillus genus.</title>
        <authorList>
            <person name="Bassil N.M."/>
            <person name="Lloyd J.R."/>
        </authorList>
    </citation>
    <scope>NUCLEOTIDE SEQUENCE [LARGE SCALE GENOMIC DNA]</scope>
    <source>
        <strain evidence="4 5">DSM 15340</strain>
    </source>
</reference>
<dbReference type="AlphaFoldDB" id="A0A1S2LF45"/>
<sequence length="208" mass="24421">MDAAVSLFNVRGYSGTSVRAIANEAGVNGALISYYFGNKQGLLEQLMIDFLENYTNIVEESYKKLELVSAKSCLYTIVTDLLKYQQKNHHLARFVHREVTLDSTLVRELMMTYLMKEKHFVKALVEAGMKKKEFRQLSCDFVVIQLRALLTMPYSQPQYIREVYHLQPHEEYFVQKYIKHIERWLSEFLYNDISESEELKLNKIVSNK</sequence>
<dbReference type="Proteomes" id="UP000180098">
    <property type="component" value="Unassembled WGS sequence"/>
</dbReference>
<evidence type="ECO:0000256" key="1">
    <source>
        <dbReference type="ARBA" id="ARBA00023125"/>
    </source>
</evidence>
<dbReference type="PANTHER" id="PTHR30055">
    <property type="entry name" value="HTH-TYPE TRANSCRIPTIONAL REGULATOR RUTR"/>
    <property type="match status" value="1"/>
</dbReference>
<feature type="domain" description="HTH tetR-type" evidence="3">
    <location>
        <begin position="1"/>
        <end position="54"/>
    </location>
</feature>
<protein>
    <recommendedName>
        <fullName evidence="3">HTH tetR-type domain-containing protein</fullName>
    </recommendedName>
</protein>
<organism evidence="4 5">
    <name type="scientific">Anaerobacillus arseniciselenatis</name>
    <dbReference type="NCBI Taxonomy" id="85682"/>
    <lineage>
        <taxon>Bacteria</taxon>
        <taxon>Bacillati</taxon>
        <taxon>Bacillota</taxon>
        <taxon>Bacilli</taxon>
        <taxon>Bacillales</taxon>
        <taxon>Bacillaceae</taxon>
        <taxon>Anaerobacillus</taxon>
    </lineage>
</organism>
<dbReference type="Gene3D" id="1.10.357.10">
    <property type="entry name" value="Tetracycline Repressor, domain 2"/>
    <property type="match status" value="1"/>
</dbReference>
<evidence type="ECO:0000259" key="3">
    <source>
        <dbReference type="PROSITE" id="PS50977"/>
    </source>
</evidence>
<dbReference type="InterPro" id="IPR050109">
    <property type="entry name" value="HTH-type_TetR-like_transc_reg"/>
</dbReference>